<evidence type="ECO:0000313" key="1">
    <source>
        <dbReference type="EMBL" id="KAK2021468.1"/>
    </source>
</evidence>
<organism evidence="1 2">
    <name type="scientific">Colletotrichum zoysiae</name>
    <dbReference type="NCBI Taxonomy" id="1216348"/>
    <lineage>
        <taxon>Eukaryota</taxon>
        <taxon>Fungi</taxon>
        <taxon>Dikarya</taxon>
        <taxon>Ascomycota</taxon>
        <taxon>Pezizomycotina</taxon>
        <taxon>Sordariomycetes</taxon>
        <taxon>Hypocreomycetidae</taxon>
        <taxon>Glomerellales</taxon>
        <taxon>Glomerellaceae</taxon>
        <taxon>Colletotrichum</taxon>
        <taxon>Colletotrichum graminicola species complex</taxon>
    </lineage>
</organism>
<evidence type="ECO:0000313" key="2">
    <source>
        <dbReference type="Proteomes" id="UP001232148"/>
    </source>
</evidence>
<proteinExistence type="predicted"/>
<comment type="caution">
    <text evidence="1">The sequence shown here is derived from an EMBL/GenBank/DDBJ whole genome shotgun (WGS) entry which is preliminary data.</text>
</comment>
<protein>
    <submittedName>
        <fullName evidence="1">Uncharacterized protein</fullName>
    </submittedName>
</protein>
<dbReference type="EMBL" id="MU843102">
    <property type="protein sequence ID" value="KAK2021468.1"/>
    <property type="molecule type" value="Genomic_DNA"/>
</dbReference>
<accession>A0AAD9H303</accession>
<reference evidence="1" key="1">
    <citation type="submission" date="2021-06" db="EMBL/GenBank/DDBJ databases">
        <title>Comparative genomics, transcriptomics and evolutionary studies reveal genomic signatures of adaptation to plant cell wall in hemibiotrophic fungi.</title>
        <authorList>
            <consortium name="DOE Joint Genome Institute"/>
            <person name="Baroncelli R."/>
            <person name="Diaz J.F."/>
            <person name="Benocci T."/>
            <person name="Peng M."/>
            <person name="Battaglia E."/>
            <person name="Haridas S."/>
            <person name="Andreopoulos W."/>
            <person name="Labutti K."/>
            <person name="Pangilinan J."/>
            <person name="Floch G.L."/>
            <person name="Makela M.R."/>
            <person name="Henrissat B."/>
            <person name="Grigoriev I.V."/>
            <person name="Crouch J.A."/>
            <person name="De Vries R.P."/>
            <person name="Sukno S.A."/>
            <person name="Thon M.R."/>
        </authorList>
    </citation>
    <scope>NUCLEOTIDE SEQUENCE</scope>
    <source>
        <strain evidence="1">MAFF235873</strain>
    </source>
</reference>
<name>A0AAD9H303_9PEZI</name>
<dbReference type="AlphaFoldDB" id="A0AAD9H303"/>
<sequence>MASAREARDQTRPSRLCVPSTLFDGLNLDMGNFVSVRQAPSVPAVSRPSIHPAGGWWWYRSVDRNGRPTLAPYPLQPGPVMTCSLFSHSTALLHHGPSSCSSSVVKCKTLTVQLFFPQRAWSVVAGNGLSGRGRAHEERLFFLSLAQTRCCQILLLRKPGCHWDSRSCRRRGL</sequence>
<keyword evidence="2" id="KW-1185">Reference proteome</keyword>
<dbReference type="Proteomes" id="UP001232148">
    <property type="component" value="Unassembled WGS sequence"/>
</dbReference>
<gene>
    <name evidence="1" type="ORF">LX32DRAFT_250516</name>
</gene>